<dbReference type="Proteomes" id="UP001180020">
    <property type="component" value="Unassembled WGS sequence"/>
</dbReference>
<dbReference type="AlphaFoldDB" id="A0AAV9D8P5"/>
<reference evidence="1" key="1">
    <citation type="journal article" date="2023" name="Nat. Commun.">
        <title>Diploid and tetraploid genomes of Acorus and the evolution of monocots.</title>
        <authorList>
            <person name="Ma L."/>
            <person name="Liu K.W."/>
            <person name="Li Z."/>
            <person name="Hsiao Y.Y."/>
            <person name="Qi Y."/>
            <person name="Fu T."/>
            <person name="Tang G.D."/>
            <person name="Zhang D."/>
            <person name="Sun W.H."/>
            <person name="Liu D.K."/>
            <person name="Li Y."/>
            <person name="Chen G.Z."/>
            <person name="Liu X.D."/>
            <person name="Liao X.Y."/>
            <person name="Jiang Y.T."/>
            <person name="Yu X."/>
            <person name="Hao Y."/>
            <person name="Huang J."/>
            <person name="Zhao X.W."/>
            <person name="Ke S."/>
            <person name="Chen Y.Y."/>
            <person name="Wu W.L."/>
            <person name="Hsu J.L."/>
            <person name="Lin Y.F."/>
            <person name="Huang M.D."/>
            <person name="Li C.Y."/>
            <person name="Huang L."/>
            <person name="Wang Z.W."/>
            <person name="Zhao X."/>
            <person name="Zhong W.Y."/>
            <person name="Peng D.H."/>
            <person name="Ahmad S."/>
            <person name="Lan S."/>
            <person name="Zhang J.S."/>
            <person name="Tsai W.C."/>
            <person name="Van de Peer Y."/>
            <person name="Liu Z.J."/>
        </authorList>
    </citation>
    <scope>NUCLEOTIDE SEQUENCE</scope>
    <source>
        <strain evidence="1">CP</strain>
    </source>
</reference>
<proteinExistence type="predicted"/>
<evidence type="ECO:0008006" key="3">
    <source>
        <dbReference type="Google" id="ProtNLM"/>
    </source>
</evidence>
<dbReference type="EMBL" id="JAUJYO010000015">
    <property type="protein sequence ID" value="KAK1297627.1"/>
    <property type="molecule type" value="Genomic_DNA"/>
</dbReference>
<reference evidence="1" key="2">
    <citation type="submission" date="2023-06" db="EMBL/GenBank/DDBJ databases">
        <authorList>
            <person name="Ma L."/>
            <person name="Liu K.-W."/>
            <person name="Li Z."/>
            <person name="Hsiao Y.-Y."/>
            <person name="Qi Y."/>
            <person name="Fu T."/>
            <person name="Tang G."/>
            <person name="Zhang D."/>
            <person name="Sun W.-H."/>
            <person name="Liu D.-K."/>
            <person name="Li Y."/>
            <person name="Chen G.-Z."/>
            <person name="Liu X.-D."/>
            <person name="Liao X.-Y."/>
            <person name="Jiang Y.-T."/>
            <person name="Yu X."/>
            <person name="Hao Y."/>
            <person name="Huang J."/>
            <person name="Zhao X.-W."/>
            <person name="Ke S."/>
            <person name="Chen Y.-Y."/>
            <person name="Wu W.-L."/>
            <person name="Hsu J.-L."/>
            <person name="Lin Y.-F."/>
            <person name="Huang M.-D."/>
            <person name="Li C.-Y."/>
            <person name="Huang L."/>
            <person name="Wang Z.-W."/>
            <person name="Zhao X."/>
            <person name="Zhong W.-Y."/>
            <person name="Peng D.-H."/>
            <person name="Ahmad S."/>
            <person name="Lan S."/>
            <person name="Zhang J.-S."/>
            <person name="Tsai W.-C."/>
            <person name="Van De Peer Y."/>
            <person name="Liu Z.-J."/>
        </authorList>
    </citation>
    <scope>NUCLEOTIDE SEQUENCE</scope>
    <source>
        <strain evidence="1">CP</strain>
        <tissue evidence="1">Leaves</tissue>
    </source>
</reference>
<accession>A0AAV9D8P5</accession>
<sequence length="114" mass="12626">MTHVAKGIFGLNSRFVESIAWHLGDGQGINFWNDVWVGKVSLRDAFPIAFQGASRKVGAVSDREFSVSRAYDWWAGDVPAENVWEEFVGRLRAWGRGLMGAAVVSFRGGSIHNE</sequence>
<organism evidence="1 2">
    <name type="scientific">Acorus calamus</name>
    <name type="common">Sweet flag</name>
    <dbReference type="NCBI Taxonomy" id="4465"/>
    <lineage>
        <taxon>Eukaryota</taxon>
        <taxon>Viridiplantae</taxon>
        <taxon>Streptophyta</taxon>
        <taxon>Embryophyta</taxon>
        <taxon>Tracheophyta</taxon>
        <taxon>Spermatophyta</taxon>
        <taxon>Magnoliopsida</taxon>
        <taxon>Liliopsida</taxon>
        <taxon>Acoraceae</taxon>
        <taxon>Acorus</taxon>
    </lineage>
</organism>
<keyword evidence="2" id="KW-1185">Reference proteome</keyword>
<evidence type="ECO:0000313" key="2">
    <source>
        <dbReference type="Proteomes" id="UP001180020"/>
    </source>
</evidence>
<evidence type="ECO:0000313" key="1">
    <source>
        <dbReference type="EMBL" id="KAK1297627.1"/>
    </source>
</evidence>
<name>A0AAV9D8P5_ACOCL</name>
<comment type="caution">
    <text evidence="1">The sequence shown here is derived from an EMBL/GenBank/DDBJ whole genome shotgun (WGS) entry which is preliminary data.</text>
</comment>
<protein>
    <recommendedName>
        <fullName evidence="3">Reverse transcriptase zinc-binding domain-containing protein</fullName>
    </recommendedName>
</protein>
<gene>
    <name evidence="1" type="ORF">QJS10_CPB15g00871</name>
</gene>